<dbReference type="EMBL" id="JABZRA010000046">
    <property type="protein sequence ID" value="MBF1272657.1"/>
    <property type="molecule type" value="Genomic_DNA"/>
</dbReference>
<evidence type="ECO:0000256" key="1">
    <source>
        <dbReference type="ARBA" id="ARBA00023015"/>
    </source>
</evidence>
<dbReference type="SMART" id="SM00347">
    <property type="entry name" value="HTH_MARR"/>
    <property type="match status" value="1"/>
</dbReference>
<dbReference type="InterPro" id="IPR000835">
    <property type="entry name" value="HTH_MarR-typ"/>
</dbReference>
<organism evidence="5 6">
    <name type="scientific">Oribacterium sinus</name>
    <dbReference type="NCBI Taxonomy" id="237576"/>
    <lineage>
        <taxon>Bacteria</taxon>
        <taxon>Bacillati</taxon>
        <taxon>Bacillota</taxon>
        <taxon>Clostridia</taxon>
        <taxon>Lachnospirales</taxon>
        <taxon>Lachnospiraceae</taxon>
        <taxon>Oribacterium</taxon>
    </lineage>
</organism>
<keyword evidence="3" id="KW-0804">Transcription</keyword>
<dbReference type="AlphaFoldDB" id="A0A930GXM5"/>
<dbReference type="PROSITE" id="PS50995">
    <property type="entry name" value="HTH_MARR_2"/>
    <property type="match status" value="1"/>
</dbReference>
<dbReference type="InterPro" id="IPR036390">
    <property type="entry name" value="WH_DNA-bd_sf"/>
</dbReference>
<dbReference type="SUPFAM" id="SSF46785">
    <property type="entry name" value="Winged helix' DNA-binding domain"/>
    <property type="match status" value="1"/>
</dbReference>
<dbReference type="PANTHER" id="PTHR42756:SF1">
    <property type="entry name" value="TRANSCRIPTIONAL REPRESSOR OF EMRAB OPERON"/>
    <property type="match status" value="1"/>
</dbReference>
<dbReference type="Proteomes" id="UP000775770">
    <property type="component" value="Unassembled WGS sequence"/>
</dbReference>
<dbReference type="Gene3D" id="1.10.10.10">
    <property type="entry name" value="Winged helix-like DNA-binding domain superfamily/Winged helix DNA-binding domain"/>
    <property type="match status" value="1"/>
</dbReference>
<evidence type="ECO:0000313" key="5">
    <source>
        <dbReference type="EMBL" id="MBF1272657.1"/>
    </source>
</evidence>
<dbReference type="GO" id="GO:0003700">
    <property type="term" value="F:DNA-binding transcription factor activity"/>
    <property type="evidence" value="ECO:0007669"/>
    <property type="project" value="InterPro"/>
</dbReference>
<feature type="domain" description="HTH marR-type" evidence="4">
    <location>
        <begin position="102"/>
        <end position="231"/>
    </location>
</feature>
<dbReference type="GO" id="GO:0003677">
    <property type="term" value="F:DNA binding"/>
    <property type="evidence" value="ECO:0007669"/>
    <property type="project" value="UniProtKB-KW"/>
</dbReference>
<evidence type="ECO:0000313" key="6">
    <source>
        <dbReference type="Proteomes" id="UP000775770"/>
    </source>
</evidence>
<keyword evidence="2" id="KW-0238">DNA-binding</keyword>
<reference evidence="5" key="1">
    <citation type="submission" date="2020-04" db="EMBL/GenBank/DDBJ databases">
        <title>Deep metagenomics examines the oral microbiome during advanced dental caries in children, revealing novel taxa and co-occurrences with host molecules.</title>
        <authorList>
            <person name="Baker J.L."/>
            <person name="Morton J.T."/>
            <person name="Dinis M."/>
            <person name="Alvarez R."/>
            <person name="Tran N.C."/>
            <person name="Knight R."/>
            <person name="Edlund A."/>
        </authorList>
    </citation>
    <scope>NUCLEOTIDE SEQUENCE</scope>
    <source>
        <strain evidence="5">JCVI_38_bin.19</strain>
    </source>
</reference>
<dbReference type="InterPro" id="IPR036388">
    <property type="entry name" value="WH-like_DNA-bd_sf"/>
</dbReference>
<sequence length="237" mass="27545">MREDREYNKTITETAVLEKRCQGCGRQCPLNALACERGRRLNGGIDMEERHEQYEGNNGHEGHLEGKTHGRLDRHVHHDFHERGGKRHGHGEKRHLPFDTEETGVKGLFARLRECGHYLFHLQGHNIGQNRIIRELAEHGGELSQREITEMLHLQRASVSEILGKLENRQLLQREQGETDKRTQMVKLTKEGRQMAESLLDEELKDRDSLFQSLTEEEKTQLHGILGKLLDSWRRQS</sequence>
<name>A0A930GXM5_9FIRM</name>
<dbReference type="PANTHER" id="PTHR42756">
    <property type="entry name" value="TRANSCRIPTIONAL REGULATOR, MARR"/>
    <property type="match status" value="1"/>
</dbReference>
<evidence type="ECO:0000256" key="3">
    <source>
        <dbReference type="ARBA" id="ARBA00023163"/>
    </source>
</evidence>
<proteinExistence type="predicted"/>
<dbReference type="RefSeq" id="WP_304071075.1">
    <property type="nucleotide sequence ID" value="NZ_JABZRA010000046.1"/>
</dbReference>
<dbReference type="Pfam" id="PF12802">
    <property type="entry name" value="MarR_2"/>
    <property type="match status" value="1"/>
</dbReference>
<accession>A0A930GXM5</accession>
<evidence type="ECO:0000256" key="2">
    <source>
        <dbReference type="ARBA" id="ARBA00023125"/>
    </source>
</evidence>
<comment type="caution">
    <text evidence="5">The sequence shown here is derived from an EMBL/GenBank/DDBJ whole genome shotgun (WGS) entry which is preliminary data.</text>
</comment>
<keyword evidence="1" id="KW-0805">Transcription regulation</keyword>
<dbReference type="PRINTS" id="PR00598">
    <property type="entry name" value="HTHMARR"/>
</dbReference>
<gene>
    <name evidence="5" type="ORF">HXM90_04460</name>
</gene>
<evidence type="ECO:0000259" key="4">
    <source>
        <dbReference type="PROSITE" id="PS50995"/>
    </source>
</evidence>
<protein>
    <submittedName>
        <fullName evidence="5">MarR family transcriptional regulator</fullName>
    </submittedName>
</protein>